<protein>
    <submittedName>
        <fullName evidence="1">Uncharacterized protein</fullName>
    </submittedName>
</protein>
<sequence length="169" mass="18915">MFDRIKENLNKTMGITRTGEQCCRRFKTVIRRKMSATVRNKKLGNSPSEVPYGEELAKITALDNSVEPEELRDGYGVILRKGTGSASRKKGTSSGKGVETPDGAQIDEELQSSQSTRSSSSTGQTNTAERQKTRPPRFTSRLQNIKFFLEEMKQPQAQKEAQKAARQEE</sequence>
<name>A0ACB8C0Q1_DERSI</name>
<gene>
    <name evidence="1" type="ORF">HPB49_003873</name>
</gene>
<keyword evidence="2" id="KW-1185">Reference proteome</keyword>
<accession>A0ACB8C0Q1</accession>
<dbReference type="Proteomes" id="UP000821865">
    <property type="component" value="Chromosome 9"/>
</dbReference>
<comment type="caution">
    <text evidence="1">The sequence shown here is derived from an EMBL/GenBank/DDBJ whole genome shotgun (WGS) entry which is preliminary data.</text>
</comment>
<dbReference type="EMBL" id="CM023478">
    <property type="protein sequence ID" value="KAH7932854.1"/>
    <property type="molecule type" value="Genomic_DNA"/>
</dbReference>
<evidence type="ECO:0000313" key="2">
    <source>
        <dbReference type="Proteomes" id="UP000821865"/>
    </source>
</evidence>
<organism evidence="1 2">
    <name type="scientific">Dermacentor silvarum</name>
    <name type="common">Tick</name>
    <dbReference type="NCBI Taxonomy" id="543639"/>
    <lineage>
        <taxon>Eukaryota</taxon>
        <taxon>Metazoa</taxon>
        <taxon>Ecdysozoa</taxon>
        <taxon>Arthropoda</taxon>
        <taxon>Chelicerata</taxon>
        <taxon>Arachnida</taxon>
        <taxon>Acari</taxon>
        <taxon>Parasitiformes</taxon>
        <taxon>Ixodida</taxon>
        <taxon>Ixodoidea</taxon>
        <taxon>Ixodidae</taxon>
        <taxon>Rhipicephalinae</taxon>
        <taxon>Dermacentor</taxon>
    </lineage>
</organism>
<proteinExistence type="predicted"/>
<reference evidence="1" key="1">
    <citation type="submission" date="2020-05" db="EMBL/GenBank/DDBJ databases">
        <title>Large-scale comparative analyses of tick genomes elucidate their genetic diversity and vector capacities.</title>
        <authorList>
            <person name="Jia N."/>
            <person name="Wang J."/>
            <person name="Shi W."/>
            <person name="Du L."/>
            <person name="Sun Y."/>
            <person name="Zhan W."/>
            <person name="Jiang J."/>
            <person name="Wang Q."/>
            <person name="Zhang B."/>
            <person name="Ji P."/>
            <person name="Sakyi L.B."/>
            <person name="Cui X."/>
            <person name="Yuan T."/>
            <person name="Jiang B."/>
            <person name="Yang W."/>
            <person name="Lam T.T.-Y."/>
            <person name="Chang Q."/>
            <person name="Ding S."/>
            <person name="Wang X."/>
            <person name="Zhu J."/>
            <person name="Ruan X."/>
            <person name="Zhao L."/>
            <person name="Wei J."/>
            <person name="Que T."/>
            <person name="Du C."/>
            <person name="Cheng J."/>
            <person name="Dai P."/>
            <person name="Han X."/>
            <person name="Huang E."/>
            <person name="Gao Y."/>
            <person name="Liu J."/>
            <person name="Shao H."/>
            <person name="Ye R."/>
            <person name="Li L."/>
            <person name="Wei W."/>
            <person name="Wang X."/>
            <person name="Wang C."/>
            <person name="Yang T."/>
            <person name="Huo Q."/>
            <person name="Li W."/>
            <person name="Guo W."/>
            <person name="Chen H."/>
            <person name="Zhou L."/>
            <person name="Ni X."/>
            <person name="Tian J."/>
            <person name="Zhou Y."/>
            <person name="Sheng Y."/>
            <person name="Liu T."/>
            <person name="Pan Y."/>
            <person name="Xia L."/>
            <person name="Li J."/>
            <person name="Zhao F."/>
            <person name="Cao W."/>
        </authorList>
    </citation>
    <scope>NUCLEOTIDE SEQUENCE</scope>
    <source>
        <strain evidence="1">Dsil-2018</strain>
    </source>
</reference>
<evidence type="ECO:0000313" key="1">
    <source>
        <dbReference type="EMBL" id="KAH7932854.1"/>
    </source>
</evidence>